<reference evidence="1 2" key="1">
    <citation type="submission" date="2014-02" db="EMBL/GenBank/DDBJ databases">
        <authorList>
            <person name="Sears C."/>
            <person name="Carroll K."/>
            <person name="Sack B.R."/>
            <person name="Qadri F."/>
            <person name="Myers L.L."/>
            <person name="Chung G.-T."/>
            <person name="Escheverria P."/>
            <person name="Fraser C.M."/>
            <person name="Sadzewicz L."/>
            <person name="Shefchek K.A."/>
            <person name="Tallon L."/>
            <person name="Das S.P."/>
            <person name="Daugherty S."/>
            <person name="Mongodin E.F."/>
        </authorList>
    </citation>
    <scope>NUCLEOTIDE SEQUENCE [LARGE SCALE GENOMIC DNA]</scope>
    <source>
        <strain evidence="1 2">3783N1-6</strain>
    </source>
</reference>
<organism evidence="1 2">
    <name type="scientific">Bacteroides fragilis str. 3783N1-6</name>
    <dbReference type="NCBI Taxonomy" id="1339310"/>
    <lineage>
        <taxon>Bacteria</taxon>
        <taxon>Pseudomonadati</taxon>
        <taxon>Bacteroidota</taxon>
        <taxon>Bacteroidia</taxon>
        <taxon>Bacteroidales</taxon>
        <taxon>Bacteroidaceae</taxon>
        <taxon>Bacteroides</taxon>
    </lineage>
</organism>
<feature type="non-terminal residue" evidence="1">
    <location>
        <position position="232"/>
    </location>
</feature>
<accession>A0AB73AQQ1</accession>
<proteinExistence type="predicted"/>
<sequence>MYICDVYESSLRFYCQRFSNNNHPIFTDQELLTVYLFCGAYQQYFKIKDIHTFTKEYLLSWFPNLPSYQTFNYRLNLMPEAISELVRQLIHSFNPQDCDSMKSLVDSMPIITCAGKNKVGKVATEITSKGYCSTKNMYYFGLKLHAVAFRRKGTIPFPEMLILSAADENDSTVFKRECVGNLNNREIYADKIYSDIPFYKETQECKKISLFTPVKAIKGESPEITKREKAAR</sequence>
<dbReference type="EMBL" id="JGEU01000030">
    <property type="protein sequence ID" value="EYB11482.1"/>
    <property type="molecule type" value="Genomic_DNA"/>
</dbReference>
<evidence type="ECO:0000313" key="1">
    <source>
        <dbReference type="EMBL" id="EYB11482.1"/>
    </source>
</evidence>
<dbReference type="RefSeq" id="WP_032591939.1">
    <property type="nucleotide sequence ID" value="NZ_JGEU01000030.1"/>
</dbReference>
<comment type="caution">
    <text evidence="1">The sequence shown here is derived from an EMBL/GenBank/DDBJ whole genome shotgun (WGS) entry which is preliminary data.</text>
</comment>
<protein>
    <submittedName>
        <fullName evidence="1">Transposase</fullName>
    </submittedName>
</protein>
<gene>
    <name evidence="1" type="ORF">M119_1018</name>
</gene>
<name>A0AB73AQQ1_BACFG</name>
<dbReference type="Proteomes" id="UP000021175">
    <property type="component" value="Unassembled WGS sequence"/>
</dbReference>
<dbReference type="AlphaFoldDB" id="A0AB73AQQ1"/>
<evidence type="ECO:0000313" key="2">
    <source>
        <dbReference type="Proteomes" id="UP000021175"/>
    </source>
</evidence>